<organism evidence="3 4">
    <name type="scientific">Novymonas esmeraldas</name>
    <dbReference type="NCBI Taxonomy" id="1808958"/>
    <lineage>
        <taxon>Eukaryota</taxon>
        <taxon>Discoba</taxon>
        <taxon>Euglenozoa</taxon>
        <taxon>Kinetoplastea</taxon>
        <taxon>Metakinetoplastina</taxon>
        <taxon>Trypanosomatida</taxon>
        <taxon>Trypanosomatidae</taxon>
        <taxon>Novymonas</taxon>
    </lineage>
</organism>
<dbReference type="Pfam" id="PF15016">
    <property type="entry name" value="C5orf34_C"/>
    <property type="match status" value="1"/>
</dbReference>
<dbReference type="InterPro" id="IPR027865">
    <property type="entry name" value="C5orf34-like_C"/>
</dbReference>
<feature type="region of interest" description="Disordered" evidence="1">
    <location>
        <begin position="284"/>
        <end position="319"/>
    </location>
</feature>
<evidence type="ECO:0000313" key="3">
    <source>
        <dbReference type="EMBL" id="KAK7202154.1"/>
    </source>
</evidence>
<dbReference type="AlphaFoldDB" id="A0AAW0FDX3"/>
<feature type="region of interest" description="Disordered" evidence="1">
    <location>
        <begin position="47"/>
        <end position="79"/>
    </location>
</feature>
<name>A0AAW0FDX3_9TRYP</name>
<keyword evidence="4" id="KW-1185">Reference proteome</keyword>
<evidence type="ECO:0000256" key="1">
    <source>
        <dbReference type="SAM" id="MobiDB-lite"/>
    </source>
</evidence>
<dbReference type="EMBL" id="JAECZO010000025">
    <property type="protein sequence ID" value="KAK7202154.1"/>
    <property type="molecule type" value="Genomic_DNA"/>
</dbReference>
<sequence length="992" mass="105856">MAVVGSVTDAVVRAAAWDDGGAEFIFVDGTILSFVDDMNTFVAVRSSATRASPRGPSQSHHSSPHDRQRQRRPCTSPEVAAAEGAYVDSIRGLEDEDADDEDGDGRELCFTAWTLSRDVDKVRAALHIFNSLSEHPRLLSSLLPSHASPDVDLASVPAWPRHAGGASTAATSSSSTADPWRCGVWRNSGPPIDRLVLERRRDLFRRYAVVGAVREWVLTPDAAESLSPSPPAHNNQLDGHRVATPPHHVHVGTVLELWCALRRVRMTVAVHRDTFTVRWPAPVTRPDGSRLPPTSSPSWPACVAHSSRGATTPTTATTAAASAAAPPLLFTHVEQTFPVCDPPDAWRAMLRLALELDAELPSDEGETDPCLAAPSPAPQQSRLPEPRRWSGLMDRRGSGDGCRFSAISASQAAHLAAPRTTRAVAAMRELHRAGARLQWMYEADHSGPSRAHPPAVYWCLRPTPSAPLRGAHVLAWVAEDGSCVRAALEARGYTISHSRLSAEAQPAATVVYRLHAGDRATADLRLPPTTAPLRCRVRAPSTTTPRLDTPLRPRGDPNAAPPSMCSASEGGEGSGECGAAVAAAAARWAVAVIDTASLRCECDAPPAAPEVVMPAAAPAPHDRASHPAVTPACVCAVMAALTHRCALGGASPALALPNADTIARGTMPLLALSEQETTQRLLRCGRYLAAVADVAVHLSQVNCAVPHVADAAASISCPQRVAAYCGRTSPSPSPLLRRSCTAAHAEWRHAADDASVTAADAVVYLTSRLDGIGTFTALTNGTIRVRFDDRTLLTLTPGHDELDEAQLLATCVMRDATRCTMRPAQCPAGHAMHRYLVYALPFRHYVYWRAVDGGGGGGDGDAVPSHRRHPCLSEQDSVTERSVSLLDPTLGESIRCLSDAPSCSPAISITAPHDTRACVRHLASSSDVAAQETDVAPRDRRSSVWGLADTHHTMRAYHDDEAAEVAERRARLEALLERNAALSHTTRALLRQ</sequence>
<feature type="compositionally biased region" description="Low complexity" evidence="1">
    <location>
        <begin position="310"/>
        <end position="319"/>
    </location>
</feature>
<feature type="region of interest" description="Disordered" evidence="1">
    <location>
        <begin position="539"/>
        <end position="569"/>
    </location>
</feature>
<comment type="caution">
    <text evidence="3">The sequence shown here is derived from an EMBL/GenBank/DDBJ whole genome shotgun (WGS) entry which is preliminary data.</text>
</comment>
<evidence type="ECO:0000259" key="2">
    <source>
        <dbReference type="Pfam" id="PF15016"/>
    </source>
</evidence>
<protein>
    <recommendedName>
        <fullName evidence="2">C5orf34-like C-terminal domain-containing protein</fullName>
    </recommendedName>
</protein>
<accession>A0AAW0FDX3</accession>
<evidence type="ECO:0000313" key="4">
    <source>
        <dbReference type="Proteomes" id="UP001430356"/>
    </source>
</evidence>
<proteinExistence type="predicted"/>
<feature type="region of interest" description="Disordered" evidence="1">
    <location>
        <begin position="361"/>
        <end position="387"/>
    </location>
</feature>
<gene>
    <name evidence="3" type="ORF">NESM_000284900</name>
</gene>
<feature type="compositionally biased region" description="Polar residues" evidence="1">
    <location>
        <begin position="47"/>
        <end position="61"/>
    </location>
</feature>
<reference evidence="3 4" key="1">
    <citation type="journal article" date="2021" name="MBio">
        <title>A New Model Trypanosomatid, Novymonas esmeraldas: Genomic Perception of Its 'Candidatus Pandoraea novymonadis' Endosymbiont.</title>
        <authorList>
            <person name="Zakharova A."/>
            <person name="Saura A."/>
            <person name="Butenko A."/>
            <person name="Podesvova L."/>
            <person name="Warmusova S."/>
            <person name="Kostygov A.Y."/>
            <person name="Nenarokova A."/>
            <person name="Lukes J."/>
            <person name="Opperdoes F.R."/>
            <person name="Yurchenko V."/>
        </authorList>
    </citation>
    <scope>NUCLEOTIDE SEQUENCE [LARGE SCALE GENOMIC DNA]</scope>
    <source>
        <strain evidence="3 4">E262AT.01</strain>
    </source>
</reference>
<feature type="domain" description="C5orf34-like C-terminal" evidence="2">
    <location>
        <begin position="761"/>
        <end position="844"/>
    </location>
</feature>
<dbReference type="Proteomes" id="UP001430356">
    <property type="component" value="Unassembled WGS sequence"/>
</dbReference>